<proteinExistence type="predicted"/>
<dbReference type="AlphaFoldDB" id="A0A133KB15"/>
<dbReference type="STRING" id="33036.HMPREF3200_01647"/>
<evidence type="ECO:0000313" key="2">
    <source>
        <dbReference type="Proteomes" id="UP000070383"/>
    </source>
</evidence>
<dbReference type="EMBL" id="LRPM01000071">
    <property type="protein sequence ID" value="KWZ76694.1"/>
    <property type="molecule type" value="Genomic_DNA"/>
</dbReference>
<keyword evidence="2" id="KW-1185">Reference proteome</keyword>
<reference evidence="2" key="1">
    <citation type="submission" date="2016-01" db="EMBL/GenBank/DDBJ databases">
        <authorList>
            <person name="Mitreva M."/>
            <person name="Pepin K.H."/>
            <person name="Mihindukulasuriya K.A."/>
            <person name="Fulton R."/>
            <person name="Fronick C."/>
            <person name="O'Laughlin M."/>
            <person name="Miner T."/>
            <person name="Herter B."/>
            <person name="Rosa B.A."/>
            <person name="Cordes M."/>
            <person name="Tomlinson C."/>
            <person name="Wollam A."/>
            <person name="Palsikar V.B."/>
            <person name="Mardis E.R."/>
            <person name="Wilson R.K."/>
        </authorList>
    </citation>
    <scope>NUCLEOTIDE SEQUENCE [LARGE SCALE GENOMIC DNA]</scope>
    <source>
        <strain evidence="2">MJR8151</strain>
    </source>
</reference>
<name>A0A133KB15_9FIRM</name>
<comment type="caution">
    <text evidence="1">The sequence shown here is derived from an EMBL/GenBank/DDBJ whole genome shotgun (WGS) entry which is preliminary data.</text>
</comment>
<accession>A0A133KB15</accession>
<organism evidence="1 2">
    <name type="scientific">Anaerococcus tetradius</name>
    <dbReference type="NCBI Taxonomy" id="33036"/>
    <lineage>
        <taxon>Bacteria</taxon>
        <taxon>Bacillati</taxon>
        <taxon>Bacillota</taxon>
        <taxon>Tissierellia</taxon>
        <taxon>Tissierellales</taxon>
        <taxon>Peptoniphilaceae</taxon>
        <taxon>Anaerococcus</taxon>
    </lineage>
</organism>
<sequence>MGIVSKILIEHLYPIKKVDEDIFSSTLLLLLPTREFFID</sequence>
<dbReference type="Proteomes" id="UP000070383">
    <property type="component" value="Unassembled WGS sequence"/>
</dbReference>
<evidence type="ECO:0000313" key="1">
    <source>
        <dbReference type="EMBL" id="KWZ76694.1"/>
    </source>
</evidence>
<protein>
    <submittedName>
        <fullName evidence="1">Uncharacterized protein</fullName>
    </submittedName>
</protein>
<gene>
    <name evidence="1" type="ORF">HMPREF3200_01647</name>
</gene>